<gene>
    <name evidence="5" type="ORF">MSP1401_LOCUS11327</name>
</gene>
<dbReference type="InterPro" id="IPR008949">
    <property type="entry name" value="Isoprenoid_synthase_dom_sf"/>
</dbReference>
<keyword evidence="3" id="KW-0125">Carotenoid biosynthesis</keyword>
<dbReference type="EC" id="2.5.1.32" evidence="2"/>
<evidence type="ECO:0000256" key="3">
    <source>
        <dbReference type="ARBA" id="ARBA00022746"/>
    </source>
</evidence>
<evidence type="ECO:0000256" key="1">
    <source>
        <dbReference type="ARBA" id="ARBA00001805"/>
    </source>
</evidence>
<proteinExistence type="predicted"/>
<name>A0A7S0DBU8_MICPS</name>
<accession>A0A7S0DBU8</accession>
<reference evidence="5" key="1">
    <citation type="submission" date="2021-01" db="EMBL/GenBank/DDBJ databases">
        <authorList>
            <person name="Corre E."/>
            <person name="Pelletier E."/>
            <person name="Niang G."/>
            <person name="Scheremetjew M."/>
            <person name="Finn R."/>
            <person name="Kale V."/>
            <person name="Holt S."/>
            <person name="Cochrane G."/>
            <person name="Meng A."/>
            <person name="Brown T."/>
            <person name="Cohen L."/>
        </authorList>
    </citation>
    <scope>NUCLEOTIDE SEQUENCE</scope>
    <source>
        <strain evidence="5">CCAC1681</strain>
    </source>
</reference>
<dbReference type="GO" id="GO:0046905">
    <property type="term" value="F:15-cis-phytoene synthase activity"/>
    <property type="evidence" value="ECO:0007669"/>
    <property type="project" value="UniProtKB-EC"/>
</dbReference>
<dbReference type="InterPro" id="IPR002060">
    <property type="entry name" value="Squ/phyt_synthse"/>
</dbReference>
<protein>
    <recommendedName>
        <fullName evidence="2">15-cis-phytoene synthase</fullName>
        <ecNumber evidence="2">2.5.1.32</ecNumber>
    </recommendedName>
</protein>
<comment type="catalytic activity">
    <reaction evidence="1">
        <text>2 (2E,6E,10E)-geranylgeranyl diphosphate = 15-cis-phytoene + 2 diphosphate</text>
        <dbReference type="Rhea" id="RHEA:34475"/>
        <dbReference type="ChEBI" id="CHEBI:27787"/>
        <dbReference type="ChEBI" id="CHEBI:33019"/>
        <dbReference type="ChEBI" id="CHEBI:58756"/>
        <dbReference type="EC" id="2.5.1.32"/>
    </reaction>
</comment>
<feature type="region of interest" description="Disordered" evidence="4">
    <location>
        <begin position="16"/>
        <end position="37"/>
    </location>
</feature>
<dbReference type="GO" id="GO:0016117">
    <property type="term" value="P:carotenoid biosynthetic process"/>
    <property type="evidence" value="ECO:0007669"/>
    <property type="project" value="UniProtKB-KW"/>
</dbReference>
<organism evidence="5">
    <name type="scientific">Micromonas pusilla</name>
    <name type="common">Picoplanktonic green alga</name>
    <name type="synonym">Chromulina pusilla</name>
    <dbReference type="NCBI Taxonomy" id="38833"/>
    <lineage>
        <taxon>Eukaryota</taxon>
        <taxon>Viridiplantae</taxon>
        <taxon>Chlorophyta</taxon>
        <taxon>Mamiellophyceae</taxon>
        <taxon>Mamiellales</taxon>
        <taxon>Mamiellaceae</taxon>
        <taxon>Micromonas</taxon>
    </lineage>
</organism>
<dbReference type="Pfam" id="PF00494">
    <property type="entry name" value="SQS_PSY"/>
    <property type="match status" value="1"/>
</dbReference>
<evidence type="ECO:0000256" key="2">
    <source>
        <dbReference type="ARBA" id="ARBA00012396"/>
    </source>
</evidence>
<dbReference type="PANTHER" id="PTHR31480">
    <property type="entry name" value="BIFUNCTIONAL LYCOPENE CYCLASE/PHYTOENE SYNTHASE"/>
    <property type="match status" value="1"/>
</dbReference>
<evidence type="ECO:0000313" key="5">
    <source>
        <dbReference type="EMBL" id="CAD8449796.1"/>
    </source>
</evidence>
<evidence type="ECO:0000256" key="4">
    <source>
        <dbReference type="SAM" id="MobiDB-lite"/>
    </source>
</evidence>
<dbReference type="Gene3D" id="1.10.600.10">
    <property type="entry name" value="Farnesyl Diphosphate Synthase"/>
    <property type="match status" value="1"/>
</dbReference>
<dbReference type="EMBL" id="HBEN01013608">
    <property type="protein sequence ID" value="CAD8449796.1"/>
    <property type="molecule type" value="Transcribed_RNA"/>
</dbReference>
<dbReference type="AlphaFoldDB" id="A0A7S0DBU8"/>
<dbReference type="SUPFAM" id="SSF48576">
    <property type="entry name" value="Terpenoid synthases"/>
    <property type="match status" value="1"/>
</dbReference>
<sequence length="379" mass="40498">MTTIAMLARRGGGLARRGVTQVSASSPASERRGDGANVAGDALARTRASRAFSASSRARDASRPPSARDRMSVASAFEYCATRVRQLDYENYLCALFLPREHRPAALALRAFNAETASALGATKEPQLALMRLKWWRDAVDAAHDADETSLPDHPVAIALRAVLATQNAGGGARTKTWLKRIADARVRDAEMGLENTTPGSVAFLEAYAESTSASVLYLQLDLGGMRDTNVDHAASHLGKALGMVNLLRGTPAHAKQRRLYLPLDVCAKHGAVAEDVFRGKNTEAIKDATHEVASVAKAHLDSSRGMASTLRGVARKGSASSSTPVKPETVFLPAIAASTYLEKLERVDFDAFHPSLAQPQPPLVAQAKIAWAAFTGKY</sequence>